<dbReference type="InterPro" id="IPR005182">
    <property type="entry name" value="YdbS-like_PH"/>
</dbReference>
<dbReference type="Pfam" id="PF03703">
    <property type="entry name" value="bPH_2"/>
    <property type="match status" value="1"/>
</dbReference>
<feature type="domain" description="YdbS-like PH" evidence="1">
    <location>
        <begin position="20"/>
        <end position="95"/>
    </location>
</feature>
<accession>A0A829ZCD0</accession>
<evidence type="ECO:0000313" key="2">
    <source>
        <dbReference type="EMBL" id="GFI41729.1"/>
    </source>
</evidence>
<dbReference type="AlphaFoldDB" id="A0A829ZCD0"/>
<evidence type="ECO:0000313" key="3">
    <source>
        <dbReference type="Proteomes" id="UP000490821"/>
    </source>
</evidence>
<gene>
    <name evidence="2" type="ORF">IMSAGC017_01774</name>
</gene>
<dbReference type="EMBL" id="BLMI01000217">
    <property type="protein sequence ID" value="GFI41729.1"/>
    <property type="molecule type" value="Genomic_DNA"/>
</dbReference>
<dbReference type="RefSeq" id="WP_172472948.1">
    <property type="nucleotide sequence ID" value="NZ_BLMI01000217.1"/>
</dbReference>
<protein>
    <recommendedName>
        <fullName evidence="1">YdbS-like PH domain-containing protein</fullName>
    </recommendedName>
</protein>
<evidence type="ECO:0000259" key="1">
    <source>
        <dbReference type="Pfam" id="PF03703"/>
    </source>
</evidence>
<dbReference type="Proteomes" id="UP000490821">
    <property type="component" value="Unassembled WGS sequence"/>
</dbReference>
<comment type="caution">
    <text evidence="2">The sequence shown here is derived from an EMBL/GenBank/DDBJ whole genome shotgun (WGS) entry which is preliminary data.</text>
</comment>
<reference evidence="2 3" key="1">
    <citation type="journal article" date="2020" name="Microbiome">
        <title>Single-cell genomics of uncultured bacteria reveals dietary fiber responders in the mouse gut microbiota.</title>
        <authorList>
            <person name="Chijiiwa R."/>
            <person name="Hosokawa M."/>
            <person name="Kogawa M."/>
            <person name="Nishikawa Y."/>
            <person name="Ide K."/>
            <person name="Sakanashi C."/>
            <person name="Takahashi K."/>
            <person name="Takeyama H."/>
        </authorList>
    </citation>
    <scope>NUCLEOTIDE SEQUENCE [LARGE SCALE GENOMIC DNA]</scope>
    <source>
        <strain evidence="2">IMSAGC_017</strain>
    </source>
</reference>
<organism evidence="2 3">
    <name type="scientific">Thomasclavelia cocleata</name>
    <dbReference type="NCBI Taxonomy" id="69824"/>
    <lineage>
        <taxon>Bacteria</taxon>
        <taxon>Bacillati</taxon>
        <taxon>Bacillota</taxon>
        <taxon>Erysipelotrichia</taxon>
        <taxon>Erysipelotrichales</taxon>
        <taxon>Coprobacillaceae</taxon>
        <taxon>Thomasclavelia</taxon>
    </lineage>
</organism>
<sequence>MDNKVIWQDRKHFMWFPFSFTKYQIKNERLYQETGLISTHYDELLLYRITDLCLQKNLAQKIFGTGTIVLYTKADSSKEIHLKNIKNANEVKDLISSLVEEARDKKKIVGKEFFDDSYSLND</sequence>
<proteinExistence type="predicted"/>
<name>A0A829ZCD0_9FIRM</name>